<dbReference type="InterPro" id="IPR036770">
    <property type="entry name" value="Ankyrin_rpt-contain_sf"/>
</dbReference>
<protein>
    <submittedName>
        <fullName evidence="1">Uncharacterized protein</fullName>
    </submittedName>
</protein>
<gene>
    <name evidence="1" type="ORF">OTU49_013001</name>
</gene>
<reference evidence="1 2" key="1">
    <citation type="journal article" date="2024" name="BMC Genomics">
        <title>Genome assembly of redclaw crayfish (Cherax quadricarinatus) provides insights into its immune adaptation and hypoxia tolerance.</title>
        <authorList>
            <person name="Liu Z."/>
            <person name="Zheng J."/>
            <person name="Li H."/>
            <person name="Fang K."/>
            <person name="Wang S."/>
            <person name="He J."/>
            <person name="Zhou D."/>
            <person name="Weng S."/>
            <person name="Chi M."/>
            <person name="Gu Z."/>
            <person name="He J."/>
            <person name="Li F."/>
            <person name="Wang M."/>
        </authorList>
    </citation>
    <scope>NUCLEOTIDE SEQUENCE [LARGE SCALE GENOMIC DNA]</scope>
    <source>
        <strain evidence="1">ZL_2023a</strain>
    </source>
</reference>
<dbReference type="Gene3D" id="1.25.40.20">
    <property type="entry name" value="Ankyrin repeat-containing domain"/>
    <property type="match status" value="1"/>
</dbReference>
<proteinExistence type="predicted"/>
<dbReference type="AlphaFoldDB" id="A0AAW0VXE7"/>
<comment type="caution">
    <text evidence="1">The sequence shown here is derived from an EMBL/GenBank/DDBJ whole genome shotgun (WGS) entry which is preliminary data.</text>
</comment>
<sequence>EYERRVEEVMDVAKLGLCRGASGVEALLHRYQLPATVRDQQGCSILHYIASSKDDNKQPLWAADDVIYFLNNYKCLLNARDYAGCTCLHLLAKAASSSDLKIIWGKREVGVSDAWVEMAELLVTQGADPTFVDNKGHLPQYIAKKMGNIKLLIYLAEVCNHCENNKVEQKFDDL</sequence>
<feature type="non-terminal residue" evidence="1">
    <location>
        <position position="1"/>
    </location>
</feature>
<dbReference type="Proteomes" id="UP001445076">
    <property type="component" value="Unassembled WGS sequence"/>
</dbReference>
<evidence type="ECO:0000313" key="1">
    <source>
        <dbReference type="EMBL" id="KAK8720974.1"/>
    </source>
</evidence>
<organism evidence="1 2">
    <name type="scientific">Cherax quadricarinatus</name>
    <name type="common">Australian red claw crayfish</name>
    <dbReference type="NCBI Taxonomy" id="27406"/>
    <lineage>
        <taxon>Eukaryota</taxon>
        <taxon>Metazoa</taxon>
        <taxon>Ecdysozoa</taxon>
        <taxon>Arthropoda</taxon>
        <taxon>Crustacea</taxon>
        <taxon>Multicrustacea</taxon>
        <taxon>Malacostraca</taxon>
        <taxon>Eumalacostraca</taxon>
        <taxon>Eucarida</taxon>
        <taxon>Decapoda</taxon>
        <taxon>Pleocyemata</taxon>
        <taxon>Astacidea</taxon>
        <taxon>Parastacoidea</taxon>
        <taxon>Parastacidae</taxon>
        <taxon>Cherax</taxon>
    </lineage>
</organism>
<dbReference type="SUPFAM" id="SSF48403">
    <property type="entry name" value="Ankyrin repeat"/>
    <property type="match status" value="1"/>
</dbReference>
<dbReference type="EMBL" id="JARKIK010000145">
    <property type="protein sequence ID" value="KAK8720974.1"/>
    <property type="molecule type" value="Genomic_DNA"/>
</dbReference>
<accession>A0AAW0VXE7</accession>
<name>A0AAW0VXE7_CHEQU</name>
<keyword evidence="2" id="KW-1185">Reference proteome</keyword>
<evidence type="ECO:0000313" key="2">
    <source>
        <dbReference type="Proteomes" id="UP001445076"/>
    </source>
</evidence>
<feature type="non-terminal residue" evidence="1">
    <location>
        <position position="174"/>
    </location>
</feature>